<protein>
    <submittedName>
        <fullName evidence="2">Uncharacterized protein</fullName>
    </submittedName>
</protein>
<dbReference type="EMBL" id="GL888262">
    <property type="protein sequence ID" value="EGI63700.1"/>
    <property type="molecule type" value="Genomic_DNA"/>
</dbReference>
<organism evidence="3">
    <name type="scientific">Acromyrmex echinatior</name>
    <name type="common">Panamanian leafcutter ant</name>
    <name type="synonym">Acromyrmex octospinosus echinatior</name>
    <dbReference type="NCBI Taxonomy" id="103372"/>
    <lineage>
        <taxon>Eukaryota</taxon>
        <taxon>Metazoa</taxon>
        <taxon>Ecdysozoa</taxon>
        <taxon>Arthropoda</taxon>
        <taxon>Hexapoda</taxon>
        <taxon>Insecta</taxon>
        <taxon>Pterygota</taxon>
        <taxon>Neoptera</taxon>
        <taxon>Endopterygota</taxon>
        <taxon>Hymenoptera</taxon>
        <taxon>Apocrita</taxon>
        <taxon>Aculeata</taxon>
        <taxon>Formicoidea</taxon>
        <taxon>Formicidae</taxon>
        <taxon>Myrmicinae</taxon>
        <taxon>Acromyrmex</taxon>
    </lineage>
</organism>
<feature type="compositionally biased region" description="Basic and acidic residues" evidence="1">
    <location>
        <begin position="1"/>
        <end position="26"/>
    </location>
</feature>
<keyword evidence="3" id="KW-1185">Reference proteome</keyword>
<evidence type="ECO:0000256" key="1">
    <source>
        <dbReference type="SAM" id="MobiDB-lite"/>
    </source>
</evidence>
<feature type="region of interest" description="Disordered" evidence="1">
    <location>
        <begin position="1"/>
        <end position="60"/>
    </location>
</feature>
<name>F4WQ02_ACREC</name>
<feature type="compositionally biased region" description="Basic residues" evidence="1">
    <location>
        <begin position="27"/>
        <end position="46"/>
    </location>
</feature>
<evidence type="ECO:0000313" key="3">
    <source>
        <dbReference type="Proteomes" id="UP000007755"/>
    </source>
</evidence>
<sequence>MRAVSRRRDDEGPERERAERKEEQAMRKKLKRLAGKRGRGKRHLHAKSVGEVTADTEEHAPDFRPYLSTIDRADKILWLRETVGEKAEDRMKDEWR</sequence>
<dbReference type="Proteomes" id="UP000007755">
    <property type="component" value="Unassembled WGS sequence"/>
</dbReference>
<reference evidence="2" key="1">
    <citation type="submission" date="2011-02" db="EMBL/GenBank/DDBJ databases">
        <title>The genome of the leaf-cutting ant Acromyrmex echinatior suggests key adaptations to social evolution and fungus farming.</title>
        <authorList>
            <person name="Nygaard S."/>
            <person name="Zhang G."/>
        </authorList>
    </citation>
    <scope>NUCLEOTIDE SEQUENCE</scope>
</reference>
<dbReference type="InParanoid" id="F4WQ02"/>
<accession>F4WQ02</accession>
<proteinExistence type="predicted"/>
<dbReference type="AlphaFoldDB" id="F4WQ02"/>
<evidence type="ECO:0000313" key="2">
    <source>
        <dbReference type="EMBL" id="EGI63700.1"/>
    </source>
</evidence>
<gene>
    <name evidence="2" type="ORF">G5I_07938</name>
</gene>